<dbReference type="InterPro" id="IPR025827">
    <property type="entry name" value="Zn_ribbon_recom_dom"/>
</dbReference>
<evidence type="ECO:0000259" key="4">
    <source>
        <dbReference type="PROSITE" id="PS51737"/>
    </source>
</evidence>
<dbReference type="Gene3D" id="3.90.1750.20">
    <property type="entry name" value="Putative Large Serine Recombinase, Chain B, Domain 2"/>
    <property type="match status" value="1"/>
</dbReference>
<dbReference type="InterPro" id="IPR050639">
    <property type="entry name" value="SSR_resolvase"/>
</dbReference>
<dbReference type="InterPro" id="IPR038109">
    <property type="entry name" value="DNA_bind_recomb_sf"/>
</dbReference>
<dbReference type="SUPFAM" id="SSF53041">
    <property type="entry name" value="Resolvase-like"/>
    <property type="match status" value="1"/>
</dbReference>
<feature type="coiled-coil region" evidence="1">
    <location>
        <begin position="484"/>
        <end position="514"/>
    </location>
</feature>
<feature type="domain" description="Recombinase" evidence="4">
    <location>
        <begin position="200"/>
        <end position="341"/>
    </location>
</feature>
<evidence type="ECO:0000256" key="2">
    <source>
        <dbReference type="SAM" id="MobiDB-lite"/>
    </source>
</evidence>
<dbReference type="PROSITE" id="PS51736">
    <property type="entry name" value="RECOMBINASES_3"/>
    <property type="match status" value="1"/>
</dbReference>
<evidence type="ECO:0000259" key="3">
    <source>
        <dbReference type="PROSITE" id="PS51736"/>
    </source>
</evidence>
<dbReference type="InterPro" id="IPR006119">
    <property type="entry name" value="Resolv_N"/>
</dbReference>
<name>A0A173UN95_9FIRM</name>
<dbReference type="InterPro" id="IPR036162">
    <property type="entry name" value="Resolvase-like_N_sf"/>
</dbReference>
<feature type="region of interest" description="Disordered" evidence="2">
    <location>
        <begin position="1"/>
        <end position="25"/>
    </location>
</feature>
<gene>
    <name evidence="5" type="ORF">ERS852444_02138</name>
</gene>
<sequence length="577" mass="66369">MARKVRNHPVPRDKMSENKLSEQTPKVKTHDFSVALYIRLSKEDSGKNNQNTVENQKALLEDFVKDKPDMKVVDIYIDNGFSGTNFERPAFQKMMEDAKRGKINCIIVKDLSRFGRSYLEAGNYLEKIFPFLNIRFISVTDHFDTFAVISSEDVRGVANGIEIPLKNIINEVYAKDISRKVGSAIEIQKREGRYGGGVAPYGYKKSSTVKGKYEVDEEAAEVVRYIFRLRSEGYGYCSIVKILNEKGIKSPSAYRYEKGIVRNEKGSNVLWKIYAIEDMLRDEVYLGNMVRGKTHSAMHKGEKRHYVPRAEWVIVPGTHEPIVSKELFEAVQAVNEKKAQEHKDNLEKAKENPKRDNLFKGKIFCGDCGITMGGAVGNYNSMSYYCPNYRENGAMGCVKKHISARKLEKAVLEAVQIHLKIFLEGREEIRSRNGSAEIGKRRMVLESETRDLRQKEAQYQQKLSSTYLDYKDKLLTVQEYFMLKNKYQAALAELEVARKEKELLLNKMQETYGEDLELSHAAEKYFGQMVVTKDMVDALIERIEVFAKGRIHIIFRFEDEYRSLLEKRADMEQEGAN</sequence>
<dbReference type="InterPro" id="IPR011109">
    <property type="entry name" value="DNA_bind_recombinase_dom"/>
</dbReference>
<feature type="domain" description="Resolvase/invertase-type recombinase catalytic" evidence="3">
    <location>
        <begin position="33"/>
        <end position="192"/>
    </location>
</feature>
<dbReference type="Gene3D" id="3.40.50.1390">
    <property type="entry name" value="Resolvase, N-terminal catalytic domain"/>
    <property type="match status" value="1"/>
</dbReference>
<dbReference type="PANTHER" id="PTHR30461">
    <property type="entry name" value="DNA-INVERTASE FROM LAMBDOID PROPHAGE"/>
    <property type="match status" value="1"/>
</dbReference>
<dbReference type="Pfam" id="PF07508">
    <property type="entry name" value="Recombinase"/>
    <property type="match status" value="1"/>
</dbReference>
<dbReference type="GO" id="GO:0003677">
    <property type="term" value="F:DNA binding"/>
    <property type="evidence" value="ECO:0007669"/>
    <property type="project" value="InterPro"/>
</dbReference>
<dbReference type="Pfam" id="PF13408">
    <property type="entry name" value="Zn_ribbon_recom"/>
    <property type="match status" value="1"/>
</dbReference>
<proteinExistence type="predicted"/>
<organism evidence="5 6">
    <name type="scientific">Roseburia inulinivorans</name>
    <dbReference type="NCBI Taxonomy" id="360807"/>
    <lineage>
        <taxon>Bacteria</taxon>
        <taxon>Bacillati</taxon>
        <taxon>Bacillota</taxon>
        <taxon>Clostridia</taxon>
        <taxon>Lachnospirales</taxon>
        <taxon>Lachnospiraceae</taxon>
        <taxon>Roseburia</taxon>
    </lineage>
</organism>
<evidence type="ECO:0000313" key="5">
    <source>
        <dbReference type="EMBL" id="CUN15816.1"/>
    </source>
</evidence>
<dbReference type="Proteomes" id="UP000095453">
    <property type="component" value="Unassembled WGS sequence"/>
</dbReference>
<evidence type="ECO:0000256" key="1">
    <source>
        <dbReference type="SAM" id="Coils"/>
    </source>
</evidence>
<dbReference type="PANTHER" id="PTHR30461:SF23">
    <property type="entry name" value="DNA RECOMBINASE-RELATED"/>
    <property type="match status" value="1"/>
</dbReference>
<dbReference type="Pfam" id="PF00239">
    <property type="entry name" value="Resolvase"/>
    <property type="match status" value="1"/>
</dbReference>
<dbReference type="PROSITE" id="PS51737">
    <property type="entry name" value="RECOMBINASE_DNA_BIND"/>
    <property type="match status" value="1"/>
</dbReference>
<dbReference type="RefSeq" id="WP_055169802.1">
    <property type="nucleotide sequence ID" value="NZ_CYXX01000016.1"/>
</dbReference>
<feature type="compositionally biased region" description="Basic and acidic residues" evidence="2">
    <location>
        <begin position="10"/>
        <end position="20"/>
    </location>
</feature>
<evidence type="ECO:0000313" key="6">
    <source>
        <dbReference type="Proteomes" id="UP000095453"/>
    </source>
</evidence>
<dbReference type="GO" id="GO:0000150">
    <property type="term" value="F:DNA strand exchange activity"/>
    <property type="evidence" value="ECO:0007669"/>
    <property type="project" value="InterPro"/>
</dbReference>
<dbReference type="EMBL" id="CYXX01000016">
    <property type="protein sequence ID" value="CUN15816.1"/>
    <property type="molecule type" value="Genomic_DNA"/>
</dbReference>
<accession>A0A173UN95</accession>
<protein>
    <submittedName>
        <fullName evidence="5">Recombinase</fullName>
    </submittedName>
</protein>
<dbReference type="SMART" id="SM00857">
    <property type="entry name" value="Resolvase"/>
    <property type="match status" value="1"/>
</dbReference>
<dbReference type="AlphaFoldDB" id="A0A173UN95"/>
<reference evidence="5 6" key="1">
    <citation type="submission" date="2015-09" db="EMBL/GenBank/DDBJ databases">
        <authorList>
            <consortium name="Pathogen Informatics"/>
        </authorList>
    </citation>
    <scope>NUCLEOTIDE SEQUENCE [LARGE SCALE GENOMIC DNA]</scope>
    <source>
        <strain evidence="5 6">2789STDY5608887</strain>
    </source>
</reference>
<keyword evidence="1" id="KW-0175">Coiled coil</keyword>